<keyword evidence="5" id="KW-1185">Reference proteome</keyword>
<accession>A0ABD0R9I1</accession>
<gene>
    <name evidence="4" type="ORF">M9458_008766</name>
</gene>
<dbReference type="Pfam" id="PF01382">
    <property type="entry name" value="Avidin"/>
    <property type="match status" value="1"/>
</dbReference>
<dbReference type="InterPro" id="IPR005468">
    <property type="entry name" value="Avidin/str"/>
</dbReference>
<dbReference type="EMBL" id="JAMKFB020000004">
    <property type="protein sequence ID" value="KAL0195194.1"/>
    <property type="molecule type" value="Genomic_DNA"/>
</dbReference>
<evidence type="ECO:0000256" key="3">
    <source>
        <dbReference type="ARBA" id="ARBA00022729"/>
    </source>
</evidence>
<evidence type="ECO:0000256" key="2">
    <source>
        <dbReference type="ARBA" id="ARBA00022525"/>
    </source>
</evidence>
<dbReference type="InterPro" id="IPR036896">
    <property type="entry name" value="Avidin-like_sf"/>
</dbReference>
<dbReference type="Proteomes" id="UP001529510">
    <property type="component" value="Unassembled WGS sequence"/>
</dbReference>
<keyword evidence="3" id="KW-0732">Signal</keyword>
<sequence>NENGQITGTYLTTVKSSSKESSYTEETADLVGYINTDKTKQTTTIVFCMAWKTE</sequence>
<dbReference type="Gene3D" id="2.40.128.30">
    <property type="entry name" value="Avidin-like"/>
    <property type="match status" value="1"/>
</dbReference>
<evidence type="ECO:0000256" key="1">
    <source>
        <dbReference type="ARBA" id="ARBA00004613"/>
    </source>
</evidence>
<feature type="non-terminal residue" evidence="4">
    <location>
        <position position="54"/>
    </location>
</feature>
<protein>
    <submittedName>
        <fullName evidence="4">Uncharacterized protein</fullName>
    </submittedName>
</protein>
<keyword evidence="2" id="KW-0964">Secreted</keyword>
<evidence type="ECO:0000313" key="4">
    <source>
        <dbReference type="EMBL" id="KAL0195194.1"/>
    </source>
</evidence>
<proteinExistence type="predicted"/>
<organism evidence="4 5">
    <name type="scientific">Cirrhinus mrigala</name>
    <name type="common">Mrigala</name>
    <dbReference type="NCBI Taxonomy" id="683832"/>
    <lineage>
        <taxon>Eukaryota</taxon>
        <taxon>Metazoa</taxon>
        <taxon>Chordata</taxon>
        <taxon>Craniata</taxon>
        <taxon>Vertebrata</taxon>
        <taxon>Euteleostomi</taxon>
        <taxon>Actinopterygii</taxon>
        <taxon>Neopterygii</taxon>
        <taxon>Teleostei</taxon>
        <taxon>Ostariophysi</taxon>
        <taxon>Cypriniformes</taxon>
        <taxon>Cyprinidae</taxon>
        <taxon>Labeoninae</taxon>
        <taxon>Labeonini</taxon>
        <taxon>Cirrhinus</taxon>
    </lineage>
</organism>
<name>A0ABD0R9I1_CIRMR</name>
<dbReference type="SUPFAM" id="SSF50876">
    <property type="entry name" value="Avidin/streptavidin"/>
    <property type="match status" value="1"/>
</dbReference>
<feature type="non-terminal residue" evidence="4">
    <location>
        <position position="1"/>
    </location>
</feature>
<dbReference type="GO" id="GO:0005576">
    <property type="term" value="C:extracellular region"/>
    <property type="evidence" value="ECO:0007669"/>
    <property type="project" value="UniProtKB-SubCell"/>
</dbReference>
<reference evidence="4 5" key="1">
    <citation type="submission" date="2024-05" db="EMBL/GenBank/DDBJ databases">
        <title>Genome sequencing and assembly of Indian major carp, Cirrhinus mrigala (Hamilton, 1822).</title>
        <authorList>
            <person name="Mohindra V."/>
            <person name="Chowdhury L.M."/>
            <person name="Lal K."/>
            <person name="Jena J.K."/>
        </authorList>
    </citation>
    <scope>NUCLEOTIDE SEQUENCE [LARGE SCALE GENOMIC DNA]</scope>
    <source>
        <strain evidence="4">CM1030</strain>
        <tissue evidence="4">Blood</tissue>
    </source>
</reference>
<evidence type="ECO:0000313" key="5">
    <source>
        <dbReference type="Proteomes" id="UP001529510"/>
    </source>
</evidence>
<dbReference type="AlphaFoldDB" id="A0ABD0R9I1"/>
<comment type="caution">
    <text evidence="4">The sequence shown here is derived from an EMBL/GenBank/DDBJ whole genome shotgun (WGS) entry which is preliminary data.</text>
</comment>
<comment type="subcellular location">
    <subcellularLocation>
        <location evidence="1">Secreted</location>
    </subcellularLocation>
</comment>